<accession>A0A0S2F8M2</accession>
<dbReference type="AlphaFoldDB" id="A0A0S2F8M2"/>
<evidence type="ECO:0000313" key="2">
    <source>
        <dbReference type="EMBL" id="ALN79789.1"/>
    </source>
</evidence>
<dbReference type="Proteomes" id="UP000060787">
    <property type="component" value="Chromosome"/>
</dbReference>
<proteinExistence type="predicted"/>
<gene>
    <name evidence="2" type="ORF">LA76x_1633</name>
</gene>
<organism evidence="2 3">
    <name type="scientific">Lysobacter antibioticus</name>
    <dbReference type="NCBI Taxonomy" id="84531"/>
    <lineage>
        <taxon>Bacteria</taxon>
        <taxon>Pseudomonadati</taxon>
        <taxon>Pseudomonadota</taxon>
        <taxon>Gammaproteobacteria</taxon>
        <taxon>Lysobacterales</taxon>
        <taxon>Lysobacteraceae</taxon>
        <taxon>Lysobacter</taxon>
    </lineage>
</organism>
<protein>
    <submittedName>
        <fullName evidence="2">Uncharacterized protein</fullName>
    </submittedName>
</protein>
<dbReference type="EMBL" id="CP011129">
    <property type="protein sequence ID" value="ALN79789.1"/>
    <property type="molecule type" value="Genomic_DNA"/>
</dbReference>
<feature type="region of interest" description="Disordered" evidence="1">
    <location>
        <begin position="205"/>
        <end position="229"/>
    </location>
</feature>
<dbReference type="PATRIC" id="fig|84531.8.peg.1663"/>
<sequence length="251" mass="26726">MNPCAVARQTFVAVAAVALLGACERTPSAPAAAKPAAHAPQPATTPQTNTPAAEKGLGTAPPAKLDHVLPGALAPDTGPAQLRALFGADQVEISDHLPGAEGEEFRGVILYPKDSALRAYLYFQDSQQLRGLSNVVVREPDSRWRLDNGVSMGMRLAELVRLNGKPIRFSGLDWDYGGAISDWNGGRLAAKDGDPVIRHARLDRNAQASTAQDAYPSGDSEFSSDDKRYPQQGELLSVGELRVSFPGEDDL</sequence>
<dbReference type="STRING" id="84531.LA76x_1633"/>
<keyword evidence="3" id="KW-1185">Reference proteome</keyword>
<evidence type="ECO:0000313" key="3">
    <source>
        <dbReference type="Proteomes" id="UP000060787"/>
    </source>
</evidence>
<dbReference type="KEGG" id="lab:LA76x_1633"/>
<dbReference type="RefSeq" id="WP_057917292.1">
    <property type="nucleotide sequence ID" value="NZ_CP011129.1"/>
</dbReference>
<feature type="region of interest" description="Disordered" evidence="1">
    <location>
        <begin position="31"/>
        <end position="60"/>
    </location>
</feature>
<evidence type="ECO:0000256" key="1">
    <source>
        <dbReference type="SAM" id="MobiDB-lite"/>
    </source>
</evidence>
<name>A0A0S2F8M2_LYSAN</name>
<feature type="compositionally biased region" description="Low complexity" evidence="1">
    <location>
        <begin position="31"/>
        <end position="53"/>
    </location>
</feature>
<dbReference type="eggNOG" id="ENOG5030I5U">
    <property type="taxonomic scope" value="Bacteria"/>
</dbReference>
<reference evidence="2 3" key="1">
    <citation type="journal article" date="2015" name="BMC Genomics">
        <title>Comparative genomics and metabolic profiling of the genus Lysobacter.</title>
        <authorList>
            <person name="de Bruijn I."/>
            <person name="Cheng X."/>
            <person name="de Jager V."/>
            <person name="Exposito R.G."/>
            <person name="Watrous J."/>
            <person name="Patel N."/>
            <person name="Postma J."/>
            <person name="Dorrestein P.C."/>
            <person name="Kobayashi D."/>
            <person name="Raaijmakers J.M."/>
        </authorList>
    </citation>
    <scope>NUCLEOTIDE SEQUENCE [LARGE SCALE GENOMIC DNA]</scope>
    <source>
        <strain evidence="2 3">76</strain>
    </source>
</reference>